<dbReference type="RefSeq" id="XP_010512111.1">
    <property type="nucleotide sequence ID" value="XM_010513809.2"/>
</dbReference>
<dbReference type="PANTHER" id="PTHR31293">
    <property type="entry name" value="RNI-LIKE SUPERFAMILY PROTEIN"/>
    <property type="match status" value="1"/>
</dbReference>
<keyword evidence="3" id="KW-1185">Reference proteome</keyword>
<dbReference type="InterPro" id="IPR055294">
    <property type="entry name" value="FBL60-like"/>
</dbReference>
<dbReference type="InterPro" id="IPR036047">
    <property type="entry name" value="F-box-like_dom_sf"/>
</dbReference>
<dbReference type="InterPro" id="IPR032675">
    <property type="entry name" value="LRR_dom_sf"/>
</dbReference>
<reference evidence="3" key="2">
    <citation type="journal article" date="2014" name="Nat. Commun.">
        <title>The emerging biofuel crop Camelina sativa retains a highly undifferentiated hexaploid genome structure.</title>
        <authorList>
            <person name="Kagale S."/>
            <person name="Koh C."/>
            <person name="Nixon J."/>
            <person name="Bollina V."/>
            <person name="Clarke W.E."/>
            <person name="Tuteja R."/>
            <person name="Spillane C."/>
            <person name="Robinson S.J."/>
            <person name="Links M.G."/>
            <person name="Clarke C."/>
            <person name="Higgins E.E."/>
            <person name="Huebert T."/>
            <person name="Sharpe A.G."/>
            <person name="Parkin I.A."/>
        </authorList>
    </citation>
    <scope>NUCLEOTIDE SEQUENCE [LARGE SCALE GENOMIC DNA]</scope>
    <source>
        <strain evidence="3">r\DH55</strain>
    </source>
</reference>
<feature type="compositionally biased region" description="Basic and acidic residues" evidence="1">
    <location>
        <begin position="603"/>
        <end position="618"/>
    </location>
</feature>
<organism evidence="3 4">
    <name type="scientific">Camelina sativa</name>
    <name type="common">False flax</name>
    <name type="synonym">Myagrum sativum</name>
    <dbReference type="NCBI Taxonomy" id="90675"/>
    <lineage>
        <taxon>Eukaryota</taxon>
        <taxon>Viridiplantae</taxon>
        <taxon>Streptophyta</taxon>
        <taxon>Embryophyta</taxon>
        <taxon>Tracheophyta</taxon>
        <taxon>Spermatophyta</taxon>
        <taxon>Magnoliopsida</taxon>
        <taxon>eudicotyledons</taxon>
        <taxon>Gunneridae</taxon>
        <taxon>Pentapetalae</taxon>
        <taxon>rosids</taxon>
        <taxon>malvids</taxon>
        <taxon>Brassicales</taxon>
        <taxon>Brassicaceae</taxon>
        <taxon>Camelineae</taxon>
        <taxon>Camelina</taxon>
    </lineage>
</organism>
<dbReference type="SUPFAM" id="SSF81383">
    <property type="entry name" value="F-box domain"/>
    <property type="match status" value="1"/>
</dbReference>
<name>A0ABM0Z8Z7_CAMSA</name>
<proteinExistence type="predicted"/>
<dbReference type="SUPFAM" id="SSF52047">
    <property type="entry name" value="RNI-like"/>
    <property type="match status" value="1"/>
</dbReference>
<evidence type="ECO:0000259" key="2">
    <source>
        <dbReference type="SMART" id="SM00579"/>
    </source>
</evidence>
<evidence type="ECO:0000313" key="5">
    <source>
        <dbReference type="RefSeq" id="XP_010512112.1"/>
    </source>
</evidence>
<dbReference type="RefSeq" id="XP_010512112.1">
    <property type="nucleotide sequence ID" value="XM_010513810.2"/>
</dbReference>
<dbReference type="Gene3D" id="1.20.1280.50">
    <property type="match status" value="1"/>
</dbReference>
<evidence type="ECO:0000256" key="1">
    <source>
        <dbReference type="SAM" id="MobiDB-lite"/>
    </source>
</evidence>
<dbReference type="InterPro" id="IPR006566">
    <property type="entry name" value="FBD"/>
</dbReference>
<feature type="domain" description="FBD" evidence="2">
    <location>
        <begin position="396"/>
        <end position="470"/>
    </location>
</feature>
<dbReference type="InterPro" id="IPR001810">
    <property type="entry name" value="F-box_dom"/>
</dbReference>
<accession>A0ABM0Z8Z7</accession>
<reference evidence="4 5" key="3">
    <citation type="submission" date="2025-05" db="UniProtKB">
        <authorList>
            <consortium name="RefSeq"/>
        </authorList>
    </citation>
    <scope>IDENTIFICATION</scope>
    <source>
        <tissue evidence="4 5">Leaf</tissue>
    </source>
</reference>
<dbReference type="Gene3D" id="3.80.10.10">
    <property type="entry name" value="Ribonuclease Inhibitor"/>
    <property type="match status" value="1"/>
</dbReference>
<gene>
    <name evidence="4 5" type="primary">LOC104788120</name>
</gene>
<evidence type="ECO:0000313" key="4">
    <source>
        <dbReference type="RefSeq" id="XP_010512111.1"/>
    </source>
</evidence>
<evidence type="ECO:0000313" key="3">
    <source>
        <dbReference type="Proteomes" id="UP000694864"/>
    </source>
</evidence>
<sequence length="632" mass="72269">MDRVSNLPDEIRCHILSFLPTKQAALTSALSKSWRNLWKLVPNLNIDDSEFLHPEEGKGERDEIRQSFVDFVDGVLALQGDSPIDKFSLKCITRVHPDCVNRWICNVLQRGVSDLELFTDFTGEDPEDDDYMLPQEMFVSKTLVKLILRSEHCVNWSCWEMDASLPMLKSLYIYSGLIFCGDMVSFLPFFPALEELRMANMEWRESDECVTMSSASLKKLSIRATGLEEFENPKSISFDTPNLLYLNYSDLVAEDYPLVNMGKLVEARINLIVRNEDQIKRIREPNNVLVEDIEGDVVLQFVNVVKLMKGMQNIQELHLTSDTLEVLTLCCESMPVFNNLKILGLKSEESRGWQAVPALLRNCPHLEFLFIEGLLHYVTDKCGDACDCIPREDKGRSLITCSVKKLQVKGFRGTSREKEMIRHFLEYFPCLDEMEIDAEKIDSTNFEVPRILKVVAYKLHDVVSTEIVGHWKSSVQSRSWSQTELDEMYFELAPRNKERIYDMVFIMHRASSPAVPPPLPQEMSQDYLQMKRDLEAQFDMIVEQNPMIASALRARQATETDQAKASSGQEMTKLKRDYDALFDIVAEQNPMLASALRGLRATNSERAETSRDQEKTEQDQATAADFSPPDGA</sequence>
<feature type="region of interest" description="Disordered" evidence="1">
    <location>
        <begin position="596"/>
        <end position="632"/>
    </location>
</feature>
<dbReference type="GeneID" id="104788120"/>
<dbReference type="Pfam" id="PF00646">
    <property type="entry name" value="F-box"/>
    <property type="match status" value="1"/>
</dbReference>
<reference evidence="3" key="1">
    <citation type="journal article" date="1997" name="Nucleic Acids Res.">
        <title>tRNAscan-SE: a program for improved detection of transfer RNA genes in genomic sequence.</title>
        <authorList>
            <person name="Lowe T.M."/>
            <person name="Eddy S.R."/>
        </authorList>
    </citation>
    <scope>NUCLEOTIDE SEQUENCE [LARGE SCALE GENOMIC DNA]</scope>
    <source>
        <strain evidence="3">r\DH55</strain>
    </source>
</reference>
<dbReference type="Proteomes" id="UP000694864">
    <property type="component" value="Chromosome 5"/>
</dbReference>
<protein>
    <submittedName>
        <fullName evidence="4 5">F-box/LRR-repeat protein At3g58940</fullName>
    </submittedName>
</protein>
<dbReference type="PANTHER" id="PTHR31293:SF16">
    <property type="entry name" value="RNI-LIKE SUPERFAMILY PROTEIN"/>
    <property type="match status" value="1"/>
</dbReference>
<dbReference type="CDD" id="cd22160">
    <property type="entry name" value="F-box_AtFBL13-like"/>
    <property type="match status" value="1"/>
</dbReference>
<dbReference type="SMART" id="SM00579">
    <property type="entry name" value="FBD"/>
    <property type="match status" value="1"/>
</dbReference>
<dbReference type="Pfam" id="PF24758">
    <property type="entry name" value="LRR_At5g56370"/>
    <property type="match status" value="1"/>
</dbReference>
<dbReference type="InterPro" id="IPR055411">
    <property type="entry name" value="LRR_FXL15/At3g58940/PEG3-like"/>
</dbReference>
<dbReference type="InterPro" id="IPR053781">
    <property type="entry name" value="F-box_AtFBL13-like"/>
</dbReference>